<comment type="cofactor">
    <cofactor evidence="1">
        <name>Fe cation</name>
        <dbReference type="ChEBI" id="CHEBI:24875"/>
    </cofactor>
</comment>
<keyword evidence="6" id="KW-0408">Iron</keyword>
<dbReference type="Gene3D" id="2.102.10.10">
    <property type="entry name" value="Rieske [2Fe-2S] iron-sulphur domain"/>
    <property type="match status" value="1"/>
</dbReference>
<keyword evidence="13" id="KW-1185">Reference proteome</keyword>
<keyword evidence="2" id="KW-0001">2Fe-2S</keyword>
<proteinExistence type="predicted"/>
<dbReference type="PANTHER" id="PTHR21266:SF60">
    <property type="entry name" value="3-KETOSTEROID-9-ALPHA-MONOOXYGENASE, OXYGENASE COMPONENT"/>
    <property type="match status" value="1"/>
</dbReference>
<evidence type="ECO:0000256" key="4">
    <source>
        <dbReference type="ARBA" id="ARBA00022963"/>
    </source>
</evidence>
<evidence type="ECO:0000256" key="5">
    <source>
        <dbReference type="ARBA" id="ARBA00023002"/>
    </source>
</evidence>
<comment type="subunit">
    <text evidence="10">Homotrimer. The two-component system 3-ketosteroid-9-alpha-monooxygenase is composed of an oxygenase component KshA and a reductase component KshB.</text>
</comment>
<evidence type="ECO:0000256" key="2">
    <source>
        <dbReference type="ARBA" id="ARBA00022714"/>
    </source>
</evidence>
<keyword evidence="8" id="KW-0443">Lipid metabolism</keyword>
<dbReference type="Proteomes" id="UP000741013">
    <property type="component" value="Unassembled WGS sequence"/>
</dbReference>
<dbReference type="InterPro" id="IPR050584">
    <property type="entry name" value="Cholesterol_7-desaturase"/>
</dbReference>
<evidence type="ECO:0000256" key="7">
    <source>
        <dbReference type="ARBA" id="ARBA00023014"/>
    </source>
</evidence>
<dbReference type="InterPro" id="IPR017941">
    <property type="entry name" value="Rieske_2Fe-2S"/>
</dbReference>
<sequence length="377" mass="42889">MTETYRKIDAGAPPARFARGWHCLGLADSFRDGKPHAINAFGTKLVVFQSGNGELNVLDGYCRHMGGDLTQGTVKGEEIACPFHDWRWGGDGKCKAIPYAKRVPLRARTRAWTTVEENKQLFVWHDPEGNPPPPELAIPRIDGIFSGEWSNWTWDSVLIENSHCREIIDNMVDMAHFFYIHYAFPTYFKNVFEGHIATQYLNTKGRPDMGMASNYGGEENLLRSEASYYGPSYMINTLLNTYKGFDIENVLINCHYPVTENSFMLQWGVSVKKLPGVSDEQADGIAGKFAKGIGVGFLQDVEIWRNKSRIDNPLLCEEDGPVYQLRRWYEQFYVDVADVTPEMTQRFEFEVDTTRANEVWAVEVQENLARQAAEAEV</sequence>
<evidence type="ECO:0000313" key="12">
    <source>
        <dbReference type="EMBL" id="MBP2185937.1"/>
    </source>
</evidence>
<evidence type="ECO:0000256" key="3">
    <source>
        <dbReference type="ARBA" id="ARBA00022723"/>
    </source>
</evidence>
<dbReference type="InterPro" id="IPR036922">
    <property type="entry name" value="Rieske_2Fe-2S_sf"/>
</dbReference>
<dbReference type="Pfam" id="PF19298">
    <property type="entry name" value="KshA_C"/>
    <property type="match status" value="1"/>
</dbReference>
<evidence type="ECO:0000313" key="13">
    <source>
        <dbReference type="Proteomes" id="UP000741013"/>
    </source>
</evidence>
<keyword evidence="8" id="KW-0753">Steroid metabolism</keyword>
<feature type="domain" description="Rieske" evidence="11">
    <location>
        <begin position="21"/>
        <end position="123"/>
    </location>
</feature>
<dbReference type="GO" id="GO:0036200">
    <property type="term" value="F:3-ketosteroid 9-alpha-monooxygenase activity"/>
    <property type="evidence" value="ECO:0007669"/>
    <property type="project" value="UniProtKB-EC"/>
</dbReference>
<dbReference type="Pfam" id="PF00355">
    <property type="entry name" value="Rieske"/>
    <property type="match status" value="1"/>
</dbReference>
<evidence type="ECO:0000259" key="11">
    <source>
        <dbReference type="PROSITE" id="PS51296"/>
    </source>
</evidence>
<evidence type="ECO:0000256" key="9">
    <source>
        <dbReference type="ARBA" id="ARBA00030944"/>
    </source>
</evidence>
<keyword evidence="4" id="KW-0442">Lipid degradation</keyword>
<dbReference type="PROSITE" id="PS51296">
    <property type="entry name" value="RIESKE"/>
    <property type="match status" value="1"/>
</dbReference>
<reference evidence="12 13" key="1">
    <citation type="submission" date="2021-03" db="EMBL/GenBank/DDBJ databases">
        <title>Sequencing the genomes of 1000 actinobacteria strains.</title>
        <authorList>
            <person name="Klenk H.-P."/>
        </authorList>
    </citation>
    <scope>NUCLEOTIDE SEQUENCE [LARGE SCALE GENOMIC DNA]</scope>
    <source>
        <strain evidence="12 13">DSM 45510</strain>
    </source>
</reference>
<keyword evidence="5 12" id="KW-0560">Oxidoreductase</keyword>
<dbReference type="InterPro" id="IPR045605">
    <property type="entry name" value="KshA-like_C"/>
</dbReference>
<protein>
    <recommendedName>
        <fullName evidence="9">Rieske-type oxygenase</fullName>
    </recommendedName>
</protein>
<gene>
    <name evidence="12" type="ORF">JOM49_007463</name>
</gene>
<evidence type="ECO:0000256" key="6">
    <source>
        <dbReference type="ARBA" id="ARBA00023004"/>
    </source>
</evidence>
<organism evidence="12 13">
    <name type="scientific">Amycolatopsis magusensis</name>
    <dbReference type="NCBI Taxonomy" id="882444"/>
    <lineage>
        <taxon>Bacteria</taxon>
        <taxon>Bacillati</taxon>
        <taxon>Actinomycetota</taxon>
        <taxon>Actinomycetes</taxon>
        <taxon>Pseudonocardiales</taxon>
        <taxon>Pseudonocardiaceae</taxon>
        <taxon>Amycolatopsis</taxon>
    </lineage>
</organism>
<dbReference type="CDD" id="cd03531">
    <property type="entry name" value="Rieske_RO_Alpha_KSH"/>
    <property type="match status" value="1"/>
</dbReference>
<dbReference type="SUPFAM" id="SSF55961">
    <property type="entry name" value="Bet v1-like"/>
    <property type="match status" value="1"/>
</dbReference>
<dbReference type="Gene3D" id="3.90.380.10">
    <property type="entry name" value="Naphthalene 1,2-dioxygenase Alpha Subunit, Chain A, domain 1"/>
    <property type="match status" value="1"/>
</dbReference>
<evidence type="ECO:0000256" key="10">
    <source>
        <dbReference type="ARBA" id="ARBA00046982"/>
    </source>
</evidence>
<dbReference type="EMBL" id="JAGGMS010000001">
    <property type="protein sequence ID" value="MBP2185937.1"/>
    <property type="molecule type" value="Genomic_DNA"/>
</dbReference>
<evidence type="ECO:0000256" key="8">
    <source>
        <dbReference type="ARBA" id="ARBA00023221"/>
    </source>
</evidence>
<accession>A0ABS4Q2M5</accession>
<keyword evidence="3" id="KW-0479">Metal-binding</keyword>
<dbReference type="RefSeq" id="WP_209668758.1">
    <property type="nucleotide sequence ID" value="NZ_JAGGMS010000001.1"/>
</dbReference>
<evidence type="ECO:0000256" key="1">
    <source>
        <dbReference type="ARBA" id="ARBA00001962"/>
    </source>
</evidence>
<dbReference type="SUPFAM" id="SSF50022">
    <property type="entry name" value="ISP domain"/>
    <property type="match status" value="1"/>
</dbReference>
<keyword evidence="7" id="KW-0411">Iron-sulfur</keyword>
<dbReference type="PANTHER" id="PTHR21266">
    <property type="entry name" value="IRON-SULFUR DOMAIN CONTAINING PROTEIN"/>
    <property type="match status" value="1"/>
</dbReference>
<comment type="caution">
    <text evidence="12">The sequence shown here is derived from an EMBL/GenBank/DDBJ whole genome shotgun (WGS) entry which is preliminary data.</text>
</comment>
<name>A0ABS4Q2M5_9PSEU</name>